<comment type="caution">
    <text evidence="1">The sequence shown here is derived from an EMBL/GenBank/DDBJ whole genome shotgun (WGS) entry which is preliminary data.</text>
</comment>
<reference evidence="1 2" key="1">
    <citation type="submission" date="2016-07" db="EMBL/GenBank/DDBJ databases">
        <title>Pervasive Adenine N6-methylation of Active Genes in Fungi.</title>
        <authorList>
            <consortium name="DOE Joint Genome Institute"/>
            <person name="Mondo S.J."/>
            <person name="Dannebaum R.O."/>
            <person name="Kuo R.C."/>
            <person name="Labutti K."/>
            <person name="Haridas S."/>
            <person name="Kuo A."/>
            <person name="Salamov A."/>
            <person name="Ahrendt S.R."/>
            <person name="Lipzen A."/>
            <person name="Sullivan W."/>
            <person name="Andreopoulos W.B."/>
            <person name="Clum A."/>
            <person name="Lindquist E."/>
            <person name="Daum C."/>
            <person name="Ramamoorthy G.K."/>
            <person name="Gryganskyi A."/>
            <person name="Culley D."/>
            <person name="Magnuson J.K."/>
            <person name="James T.Y."/>
            <person name="O'Malley M.A."/>
            <person name="Stajich J.E."/>
            <person name="Spatafora J.W."/>
            <person name="Visel A."/>
            <person name="Grigoriev I.V."/>
        </authorList>
    </citation>
    <scope>NUCLEOTIDE SEQUENCE [LARGE SCALE GENOMIC DNA]</scope>
    <source>
        <strain evidence="1 2">NRRL 1336</strain>
    </source>
</reference>
<evidence type="ECO:0000313" key="2">
    <source>
        <dbReference type="Proteomes" id="UP000193560"/>
    </source>
</evidence>
<protein>
    <recommendedName>
        <fullName evidence="3">Reverse transcriptase zinc-binding domain-containing protein</fullName>
    </recommendedName>
</protein>
<evidence type="ECO:0000313" key="1">
    <source>
        <dbReference type="EMBL" id="ORZ02081.1"/>
    </source>
</evidence>
<accession>A0A1X2HRB9</accession>
<organism evidence="1 2">
    <name type="scientific">Absidia repens</name>
    <dbReference type="NCBI Taxonomy" id="90262"/>
    <lineage>
        <taxon>Eukaryota</taxon>
        <taxon>Fungi</taxon>
        <taxon>Fungi incertae sedis</taxon>
        <taxon>Mucoromycota</taxon>
        <taxon>Mucoromycotina</taxon>
        <taxon>Mucoromycetes</taxon>
        <taxon>Mucorales</taxon>
        <taxon>Cunninghamellaceae</taxon>
        <taxon>Absidia</taxon>
    </lineage>
</organism>
<gene>
    <name evidence="1" type="ORF">BCR42DRAFT_310579</name>
</gene>
<dbReference type="AlphaFoldDB" id="A0A1X2HRB9"/>
<sequence length="155" mass="18392">ISPKQWSQFWKIRLTPPARNTWFRLIHNKWPSMTRLNHFMPSTYPSPHCQYCFYPSQDTRHLAINCPSRLQVWQAIWSLLLPTHPFNPDIIWYSLLFFHNSPDITTISHHHWHQFLGMTLHAIWTAHWANIFDNVPFSPSYIIKTVSASLSSQAL</sequence>
<keyword evidence="2" id="KW-1185">Reference proteome</keyword>
<dbReference type="OrthoDB" id="2273311at2759"/>
<feature type="non-terminal residue" evidence="1">
    <location>
        <position position="155"/>
    </location>
</feature>
<name>A0A1X2HRB9_9FUNG</name>
<dbReference type="EMBL" id="MCGE01000054">
    <property type="protein sequence ID" value="ORZ02081.1"/>
    <property type="molecule type" value="Genomic_DNA"/>
</dbReference>
<dbReference type="STRING" id="90262.A0A1X2HRB9"/>
<feature type="non-terminal residue" evidence="1">
    <location>
        <position position="1"/>
    </location>
</feature>
<evidence type="ECO:0008006" key="3">
    <source>
        <dbReference type="Google" id="ProtNLM"/>
    </source>
</evidence>
<proteinExistence type="predicted"/>
<dbReference type="Proteomes" id="UP000193560">
    <property type="component" value="Unassembled WGS sequence"/>
</dbReference>